<gene>
    <name evidence="3" type="ORF">DFR38_11031</name>
</gene>
<organism evidence="3 4">
    <name type="scientific">Aquitalea magnusonii</name>
    <dbReference type="NCBI Taxonomy" id="332411"/>
    <lineage>
        <taxon>Bacteria</taxon>
        <taxon>Pseudomonadati</taxon>
        <taxon>Pseudomonadota</taxon>
        <taxon>Betaproteobacteria</taxon>
        <taxon>Neisseriales</taxon>
        <taxon>Chromobacteriaceae</taxon>
        <taxon>Aquitalea</taxon>
    </lineage>
</organism>
<accession>A0A318JF41</accession>
<name>A0A318JF41_9NEIS</name>
<feature type="domain" description="BON" evidence="2">
    <location>
        <begin position="150"/>
        <end position="218"/>
    </location>
</feature>
<evidence type="ECO:0000313" key="3">
    <source>
        <dbReference type="EMBL" id="PXX45933.1"/>
    </source>
</evidence>
<proteinExistence type="predicted"/>
<dbReference type="InterPro" id="IPR051686">
    <property type="entry name" value="Lipoprotein_DolP"/>
</dbReference>
<dbReference type="EMBL" id="QJKC01000010">
    <property type="protein sequence ID" value="PXX45933.1"/>
    <property type="molecule type" value="Genomic_DNA"/>
</dbReference>
<dbReference type="PANTHER" id="PTHR34606">
    <property type="entry name" value="BON DOMAIN-CONTAINING PROTEIN"/>
    <property type="match status" value="1"/>
</dbReference>
<protein>
    <submittedName>
        <fullName evidence="3">Osmotically-inducible protein OsmY</fullName>
    </submittedName>
</protein>
<reference evidence="3 4" key="1">
    <citation type="submission" date="2018-05" db="EMBL/GenBank/DDBJ databases">
        <title>Genomic Encyclopedia of Type Strains, Phase IV (KMG-IV): sequencing the most valuable type-strain genomes for metagenomic binning, comparative biology and taxonomic classification.</title>
        <authorList>
            <person name="Goeker M."/>
        </authorList>
    </citation>
    <scope>NUCLEOTIDE SEQUENCE [LARGE SCALE GENOMIC DNA]</scope>
    <source>
        <strain evidence="3 4">DSM 25134</strain>
    </source>
</reference>
<dbReference type="RefSeq" id="WP_204377388.1">
    <property type="nucleotide sequence ID" value="NZ_LNQU01000002.1"/>
</dbReference>
<dbReference type="AlphaFoldDB" id="A0A318JF41"/>
<feature type="domain" description="BON" evidence="2">
    <location>
        <begin position="4"/>
        <end position="72"/>
    </location>
</feature>
<evidence type="ECO:0000256" key="1">
    <source>
        <dbReference type="ARBA" id="ARBA00022729"/>
    </source>
</evidence>
<dbReference type="PROSITE" id="PS50914">
    <property type="entry name" value="BON"/>
    <property type="match status" value="3"/>
</dbReference>
<dbReference type="Gene3D" id="3.30.1340.30">
    <property type="match status" value="3"/>
</dbReference>
<feature type="domain" description="BON" evidence="2">
    <location>
        <begin position="79"/>
        <end position="147"/>
    </location>
</feature>
<dbReference type="SMART" id="SM00749">
    <property type="entry name" value="BON"/>
    <property type="match status" value="2"/>
</dbReference>
<sequence length="218" mass="23452">MIKTDTQLQADVMAELQWDPQINASHIGVQVSDGVITLSGHVTDFNQKWAAEHAALRVAGVQAIAIEINVELPWPDKRSDSDISGAAAHALQLVGALKGHTIKVMVENGWITLSGDVEWDFQRRTATRLLRHLTGVTGVSCEIALRSKLVSTAIKEEVEAALKRRAIHDIDSITVSISGPDVILGGTVHSWSERALANHAAAGMPGVRNVIDKIAVLI</sequence>
<keyword evidence="4" id="KW-1185">Reference proteome</keyword>
<dbReference type="PANTHER" id="PTHR34606:SF4">
    <property type="entry name" value="OUTER MEMBRANE LIPOPROTEIN DOLP"/>
    <property type="match status" value="1"/>
</dbReference>
<dbReference type="Proteomes" id="UP000248395">
    <property type="component" value="Unassembled WGS sequence"/>
</dbReference>
<dbReference type="Pfam" id="PF04972">
    <property type="entry name" value="BON"/>
    <property type="match status" value="3"/>
</dbReference>
<keyword evidence="1" id="KW-0732">Signal</keyword>
<dbReference type="InterPro" id="IPR007055">
    <property type="entry name" value="BON_dom"/>
</dbReference>
<comment type="caution">
    <text evidence="3">The sequence shown here is derived from an EMBL/GenBank/DDBJ whole genome shotgun (WGS) entry which is preliminary data.</text>
</comment>
<evidence type="ECO:0000313" key="4">
    <source>
        <dbReference type="Proteomes" id="UP000248395"/>
    </source>
</evidence>
<dbReference type="InterPro" id="IPR014004">
    <property type="entry name" value="Transpt-assoc_nodulatn_dom_bac"/>
</dbReference>
<evidence type="ECO:0000259" key="2">
    <source>
        <dbReference type="PROSITE" id="PS50914"/>
    </source>
</evidence>